<proteinExistence type="inferred from homology"/>
<reference evidence="3 4" key="1">
    <citation type="journal article" date="2019" name="Emerg. Microbes Infect.">
        <title>Comprehensive subspecies identification of 175 nontuberculous mycobacteria species based on 7547 genomic profiles.</title>
        <authorList>
            <person name="Matsumoto Y."/>
            <person name="Kinjo T."/>
            <person name="Motooka D."/>
            <person name="Nabeya D."/>
            <person name="Jung N."/>
            <person name="Uechi K."/>
            <person name="Horii T."/>
            <person name="Iida T."/>
            <person name="Fujita J."/>
            <person name="Nakamura S."/>
        </authorList>
    </citation>
    <scope>NUCLEOTIDE SEQUENCE [LARGE SCALE GENOMIC DNA]</scope>
    <source>
        <strain evidence="3 4">JCM 6370</strain>
    </source>
</reference>
<protein>
    <recommendedName>
        <fullName evidence="2">MaoC-like domain-containing protein</fullName>
    </recommendedName>
</protein>
<feature type="domain" description="MaoC-like" evidence="2">
    <location>
        <begin position="24"/>
        <end position="115"/>
    </location>
</feature>
<dbReference type="InterPro" id="IPR002539">
    <property type="entry name" value="MaoC-like_dom"/>
</dbReference>
<evidence type="ECO:0000313" key="4">
    <source>
        <dbReference type="Proteomes" id="UP000467252"/>
    </source>
</evidence>
<dbReference type="Gene3D" id="3.10.129.10">
    <property type="entry name" value="Hotdog Thioesterase"/>
    <property type="match status" value="1"/>
</dbReference>
<dbReference type="SUPFAM" id="SSF54637">
    <property type="entry name" value="Thioesterase/thiol ester dehydrase-isomerase"/>
    <property type="match status" value="1"/>
</dbReference>
<keyword evidence="4" id="KW-1185">Reference proteome</keyword>
<evidence type="ECO:0000313" key="3">
    <source>
        <dbReference type="EMBL" id="BBY83659.1"/>
    </source>
</evidence>
<accession>A0A7I7USS8</accession>
<dbReference type="InterPro" id="IPR029069">
    <property type="entry name" value="HotDog_dom_sf"/>
</dbReference>
<dbReference type="Pfam" id="PF01575">
    <property type="entry name" value="MaoC_dehydratas"/>
    <property type="match status" value="1"/>
</dbReference>
<gene>
    <name evidence="3" type="ORF">MPUL_48170</name>
</gene>
<dbReference type="AlphaFoldDB" id="A0A7I7USS8"/>
<evidence type="ECO:0000256" key="1">
    <source>
        <dbReference type="ARBA" id="ARBA00005254"/>
    </source>
</evidence>
<comment type="similarity">
    <text evidence="1">Belongs to the enoyl-CoA hydratase/isomerase family.</text>
</comment>
<evidence type="ECO:0000259" key="2">
    <source>
        <dbReference type="Pfam" id="PF01575"/>
    </source>
</evidence>
<organism evidence="3 4">
    <name type="scientific">Mycolicibacterium pulveris</name>
    <name type="common">Mycobacterium pulveris</name>
    <dbReference type="NCBI Taxonomy" id="36813"/>
    <lineage>
        <taxon>Bacteria</taxon>
        <taxon>Bacillati</taxon>
        <taxon>Actinomycetota</taxon>
        <taxon>Actinomycetes</taxon>
        <taxon>Mycobacteriales</taxon>
        <taxon>Mycobacteriaceae</taxon>
        <taxon>Mycolicibacterium</taxon>
    </lineage>
</organism>
<dbReference type="Proteomes" id="UP000467252">
    <property type="component" value="Chromosome"/>
</dbReference>
<dbReference type="EMBL" id="AP022599">
    <property type="protein sequence ID" value="BBY83659.1"/>
    <property type="molecule type" value="Genomic_DNA"/>
</dbReference>
<sequence length="143" mass="16060">MTAYPGMSWDDVVIPTELAEVVDHIDYQRVVMNAGATWDYFAAHYDPKYARNHGHPTIFVNTMHIAGFVDRVVTDWAGPYSRMVRRRIKMLGSIYAGDTMVGRGRVVAKRQEGSRLLVDLTVAVCNQRNELCCPAEVTLQLSG</sequence>
<name>A0A7I7USS8_MYCPV</name>